<dbReference type="SMART" id="SM00360">
    <property type="entry name" value="RRM"/>
    <property type="match status" value="1"/>
</dbReference>
<dbReference type="GO" id="GO:0016554">
    <property type="term" value="P:cytidine to uridine editing"/>
    <property type="evidence" value="ECO:0007669"/>
    <property type="project" value="InterPro"/>
</dbReference>
<dbReference type="Pfam" id="PF21864">
    <property type="entry name" value="MORF_dom"/>
    <property type="match status" value="2"/>
</dbReference>
<accession>A0A7J7NFZ6</accession>
<protein>
    <recommendedName>
        <fullName evidence="3">RRM domain-containing protein</fullName>
    </recommendedName>
</protein>
<dbReference type="GO" id="GO:0080156">
    <property type="term" value="P:mitochondrial mRNA modification"/>
    <property type="evidence" value="ECO:0007669"/>
    <property type="project" value="TreeGrafter"/>
</dbReference>
<dbReference type="InterPro" id="IPR035979">
    <property type="entry name" value="RBD_domain_sf"/>
</dbReference>
<dbReference type="Gene3D" id="3.30.70.330">
    <property type="match status" value="1"/>
</dbReference>
<sequence length="401" mass="44980">MKLFSTTTTTQNPNFISPIKTLIQHQPPVYFSIKISPNSSKFQNVLKISSIWNPKFPKFKPSSSAIYATTSETLEPTTTSKSSSNGGDQEYWLVVLDKPPEELESKAQIIDYFVKTLAKILGSEKEAQMCIYDVSWETHFGFCCHIDEDTSTMLARLPEVLSVRPDIGSESVDKDYSLTNLQSGHLSSLCSETSRMFPEASSKYWLVQIDKPSIQIVTKAQMVDHYAQILTKVLGNEKDAQMCIYDMSWQNNFGFCCELDEECAQELAGVPGVLSVQPDENFASENKVYGGELFDSSDKAQTPNIKTKRLFVTGLSFYTSEKTLRAAFEGFGELVEVKIIMDRISKRSKGYAFLEYTTEEAAGAAMKEMNDKIINGWMIVVDVAKTNPPKYNKDSLKKPTV</sequence>
<dbReference type="InterPro" id="IPR039206">
    <property type="entry name" value="MORF/ORRM1/DAG-like"/>
</dbReference>
<dbReference type="Proteomes" id="UP000541444">
    <property type="component" value="Unassembled WGS sequence"/>
</dbReference>
<evidence type="ECO:0000256" key="1">
    <source>
        <dbReference type="ARBA" id="ARBA00022946"/>
    </source>
</evidence>
<dbReference type="InterPro" id="IPR000504">
    <property type="entry name" value="RRM_dom"/>
</dbReference>
<dbReference type="InterPro" id="IPR012677">
    <property type="entry name" value="Nucleotide-bd_a/b_plait_sf"/>
</dbReference>
<dbReference type="InterPro" id="IPR054059">
    <property type="entry name" value="MORF/ORRM1/DAG-like_MORF"/>
</dbReference>
<reference evidence="4 5" key="1">
    <citation type="journal article" date="2020" name="IScience">
        <title>Genome Sequencing of the Endangered Kingdonia uniflora (Circaeasteraceae, Ranunculales) Reveals Potential Mechanisms of Evolutionary Specialization.</title>
        <authorList>
            <person name="Sun Y."/>
            <person name="Deng T."/>
            <person name="Zhang A."/>
            <person name="Moore M.J."/>
            <person name="Landis J.B."/>
            <person name="Lin N."/>
            <person name="Zhang H."/>
            <person name="Zhang X."/>
            <person name="Huang J."/>
            <person name="Zhang X."/>
            <person name="Sun H."/>
            <person name="Wang H."/>
        </authorList>
    </citation>
    <scope>NUCLEOTIDE SEQUENCE [LARGE SCALE GENOMIC DNA]</scope>
    <source>
        <strain evidence="4">TB1705</strain>
        <tissue evidence="4">Leaf</tissue>
    </source>
</reference>
<dbReference type="Pfam" id="PF00076">
    <property type="entry name" value="RRM_1"/>
    <property type="match status" value="1"/>
</dbReference>
<keyword evidence="5" id="KW-1185">Reference proteome</keyword>
<gene>
    <name evidence="4" type="ORF">GIB67_012880</name>
</gene>
<dbReference type="AlphaFoldDB" id="A0A7J7NFZ6"/>
<dbReference type="GO" id="GO:0005739">
    <property type="term" value="C:mitochondrion"/>
    <property type="evidence" value="ECO:0007669"/>
    <property type="project" value="TreeGrafter"/>
</dbReference>
<dbReference type="PANTHER" id="PTHR31346">
    <property type="entry name" value="MULTIPLE ORGANELLAR RNA EDITING FACTOR 2, CHLOROPLASTIC-RELATED-RELATED"/>
    <property type="match status" value="1"/>
</dbReference>
<evidence type="ECO:0000313" key="5">
    <source>
        <dbReference type="Proteomes" id="UP000541444"/>
    </source>
</evidence>
<dbReference type="InterPro" id="IPR037045">
    <property type="entry name" value="S8pro/Inhibitor_I9_sf"/>
</dbReference>
<feature type="domain" description="RRM" evidence="3">
    <location>
        <begin position="308"/>
        <end position="386"/>
    </location>
</feature>
<dbReference type="GO" id="GO:0003723">
    <property type="term" value="F:RNA binding"/>
    <property type="evidence" value="ECO:0007669"/>
    <property type="project" value="UniProtKB-UniRule"/>
</dbReference>
<evidence type="ECO:0000313" key="4">
    <source>
        <dbReference type="EMBL" id="KAF6165983.1"/>
    </source>
</evidence>
<name>A0A7J7NFZ6_9MAGN</name>
<dbReference type="Gene3D" id="3.30.70.80">
    <property type="entry name" value="Peptidase S8 propeptide/proteinase inhibitor I9"/>
    <property type="match status" value="2"/>
</dbReference>
<keyword evidence="1" id="KW-0809">Transit peptide</keyword>
<dbReference type="EMBL" id="JACGCM010000816">
    <property type="protein sequence ID" value="KAF6165983.1"/>
    <property type="molecule type" value="Genomic_DNA"/>
</dbReference>
<evidence type="ECO:0000259" key="3">
    <source>
        <dbReference type="PROSITE" id="PS50102"/>
    </source>
</evidence>
<dbReference type="OrthoDB" id="4207594at2759"/>
<proteinExistence type="predicted"/>
<keyword evidence="2" id="KW-0694">RNA-binding</keyword>
<dbReference type="SUPFAM" id="SSF54928">
    <property type="entry name" value="RNA-binding domain, RBD"/>
    <property type="match status" value="1"/>
</dbReference>
<dbReference type="PROSITE" id="PS50102">
    <property type="entry name" value="RRM"/>
    <property type="match status" value="1"/>
</dbReference>
<dbReference type="PANTHER" id="PTHR31346:SF11">
    <property type="entry name" value="ORGANELLE RRM DOMAIN-CONTAINING PROTEIN 1, CHLOROPLASTIC"/>
    <property type="match status" value="1"/>
</dbReference>
<comment type="caution">
    <text evidence="4">The sequence shown here is derived from an EMBL/GenBank/DDBJ whole genome shotgun (WGS) entry which is preliminary data.</text>
</comment>
<evidence type="ECO:0000256" key="2">
    <source>
        <dbReference type="PROSITE-ProRule" id="PRU00176"/>
    </source>
</evidence>
<organism evidence="4 5">
    <name type="scientific">Kingdonia uniflora</name>
    <dbReference type="NCBI Taxonomy" id="39325"/>
    <lineage>
        <taxon>Eukaryota</taxon>
        <taxon>Viridiplantae</taxon>
        <taxon>Streptophyta</taxon>
        <taxon>Embryophyta</taxon>
        <taxon>Tracheophyta</taxon>
        <taxon>Spermatophyta</taxon>
        <taxon>Magnoliopsida</taxon>
        <taxon>Ranunculales</taxon>
        <taxon>Circaeasteraceae</taxon>
        <taxon>Kingdonia</taxon>
    </lineage>
</organism>